<dbReference type="AlphaFoldDB" id="A0A0S7ENE1"/>
<organism evidence="2">
    <name type="scientific">Poeciliopsis prolifica</name>
    <name type="common">blackstripe livebearer</name>
    <dbReference type="NCBI Taxonomy" id="188132"/>
    <lineage>
        <taxon>Eukaryota</taxon>
        <taxon>Metazoa</taxon>
        <taxon>Chordata</taxon>
        <taxon>Craniata</taxon>
        <taxon>Vertebrata</taxon>
        <taxon>Euteleostomi</taxon>
        <taxon>Actinopterygii</taxon>
        <taxon>Neopterygii</taxon>
        <taxon>Teleostei</taxon>
        <taxon>Neoteleostei</taxon>
        <taxon>Acanthomorphata</taxon>
        <taxon>Ovalentaria</taxon>
        <taxon>Atherinomorphae</taxon>
        <taxon>Cyprinodontiformes</taxon>
        <taxon>Poeciliidae</taxon>
        <taxon>Poeciliinae</taxon>
        <taxon>Poeciliopsis</taxon>
    </lineage>
</organism>
<feature type="compositionally biased region" description="Basic residues" evidence="1">
    <location>
        <begin position="61"/>
        <end position="80"/>
    </location>
</feature>
<evidence type="ECO:0000256" key="1">
    <source>
        <dbReference type="SAM" id="MobiDB-lite"/>
    </source>
</evidence>
<sequence length="116" mass="13224">RGYPACLLSWQERGGQNETEEEEKERSPSECVEHAAIRDKSGHGQEGGTERERRREEERKNRKMKVKKYVGWKSHTKANHTKSPQQGNDVCKGESFCTFLTSILSFLTVGRGGNIQ</sequence>
<reference evidence="2" key="1">
    <citation type="submission" date="2014-12" db="EMBL/GenBank/DDBJ databases">
        <title>Parallel Evolution in Life History Adaptation Evident in the Tissue-Specific Poeciliopsis prolifica transcriptome.</title>
        <authorList>
            <person name="Jue N.K."/>
            <person name="Foley R.J."/>
            <person name="Obergfell C."/>
            <person name="Reznick D.N."/>
            <person name="O'Neill R.J."/>
            <person name="O'Neill M.J."/>
        </authorList>
    </citation>
    <scope>NUCLEOTIDE SEQUENCE</scope>
</reference>
<accession>A0A0S7ENE1</accession>
<feature type="region of interest" description="Disordered" evidence="1">
    <location>
        <begin position="1"/>
        <end position="88"/>
    </location>
</feature>
<protein>
    <submittedName>
        <fullName evidence="2">PPUP906</fullName>
    </submittedName>
</protein>
<proteinExistence type="predicted"/>
<name>A0A0S7ENE1_9TELE</name>
<feature type="non-terminal residue" evidence="2">
    <location>
        <position position="1"/>
    </location>
</feature>
<feature type="compositionally biased region" description="Basic and acidic residues" evidence="1">
    <location>
        <begin position="24"/>
        <end position="60"/>
    </location>
</feature>
<gene>
    <name evidence="2" type="primary">PPUP906</name>
</gene>
<evidence type="ECO:0000313" key="2">
    <source>
        <dbReference type="EMBL" id="JAO04939.1"/>
    </source>
</evidence>
<dbReference type="EMBL" id="GBYX01476738">
    <property type="protein sequence ID" value="JAO04939.1"/>
    <property type="molecule type" value="Transcribed_RNA"/>
</dbReference>